<dbReference type="EMBL" id="LR721750">
    <property type="protein sequence ID" value="VVV03865.1"/>
    <property type="molecule type" value="Genomic_DNA"/>
</dbReference>
<accession>A0A5Q4Z483</accession>
<name>A0A5Q4Z483_9GAMM</name>
<organism evidence="1">
    <name type="scientific">Aliivibrio wodanis</name>
    <dbReference type="NCBI Taxonomy" id="80852"/>
    <lineage>
        <taxon>Bacteria</taxon>
        <taxon>Pseudomonadati</taxon>
        <taxon>Pseudomonadota</taxon>
        <taxon>Gammaproteobacteria</taxon>
        <taxon>Vibrionales</taxon>
        <taxon>Vibrionaceae</taxon>
        <taxon>Aliivibrio</taxon>
    </lineage>
</organism>
<evidence type="ECO:0000313" key="1">
    <source>
        <dbReference type="EMBL" id="VVV03865.1"/>
    </source>
</evidence>
<reference evidence="1" key="1">
    <citation type="submission" date="2019-09" db="EMBL/GenBank/DDBJ databases">
        <authorList>
            <person name="Hjerde E."/>
        </authorList>
    </citation>
    <scope>NUCLEOTIDE SEQUENCE</scope>
    <source>
        <strain evidence="1">06/09/160</strain>
    </source>
</reference>
<proteinExistence type="predicted"/>
<dbReference type="AlphaFoldDB" id="A0A5Q4Z483"/>
<gene>
    <name evidence="1" type="ORF">AW0309160_01248</name>
</gene>
<protein>
    <submittedName>
        <fullName evidence="1">Uncharacterized protein</fullName>
    </submittedName>
</protein>
<sequence length="91" mass="9608">MWHERHAPDKDLFNAAPAVAPIIIPPPLGIANIEAPNPVIAPTIAPLTTSGPQNPLGSHAFIAPAIPPPIPTAIMAGKAKNSNDTHYYMYI</sequence>